<proteinExistence type="predicted"/>
<evidence type="ECO:0000313" key="2">
    <source>
        <dbReference type="EMBL" id="MEQ2306531.1"/>
    </source>
</evidence>
<evidence type="ECO:0000313" key="3">
    <source>
        <dbReference type="Proteomes" id="UP001469553"/>
    </source>
</evidence>
<evidence type="ECO:0000256" key="1">
    <source>
        <dbReference type="SAM" id="MobiDB-lite"/>
    </source>
</evidence>
<organism evidence="2 3">
    <name type="scientific">Ameca splendens</name>
    <dbReference type="NCBI Taxonomy" id="208324"/>
    <lineage>
        <taxon>Eukaryota</taxon>
        <taxon>Metazoa</taxon>
        <taxon>Chordata</taxon>
        <taxon>Craniata</taxon>
        <taxon>Vertebrata</taxon>
        <taxon>Euteleostomi</taxon>
        <taxon>Actinopterygii</taxon>
        <taxon>Neopterygii</taxon>
        <taxon>Teleostei</taxon>
        <taxon>Neoteleostei</taxon>
        <taxon>Acanthomorphata</taxon>
        <taxon>Ovalentaria</taxon>
        <taxon>Atherinomorphae</taxon>
        <taxon>Cyprinodontiformes</taxon>
        <taxon>Goodeidae</taxon>
        <taxon>Ameca</taxon>
    </lineage>
</organism>
<feature type="region of interest" description="Disordered" evidence="1">
    <location>
        <begin position="53"/>
        <end position="75"/>
    </location>
</feature>
<gene>
    <name evidence="2" type="ORF">AMECASPLE_009239</name>
</gene>
<keyword evidence="3" id="KW-1185">Reference proteome</keyword>
<comment type="caution">
    <text evidence="2">The sequence shown here is derived from an EMBL/GenBank/DDBJ whole genome shotgun (WGS) entry which is preliminary data.</text>
</comment>
<dbReference type="EMBL" id="JAHRIP010066344">
    <property type="protein sequence ID" value="MEQ2306531.1"/>
    <property type="molecule type" value="Genomic_DNA"/>
</dbReference>
<reference evidence="2 3" key="1">
    <citation type="submission" date="2021-06" db="EMBL/GenBank/DDBJ databases">
        <authorList>
            <person name="Palmer J.M."/>
        </authorList>
    </citation>
    <scope>NUCLEOTIDE SEQUENCE [LARGE SCALE GENOMIC DNA]</scope>
    <source>
        <strain evidence="2 3">AS_MEX2019</strain>
        <tissue evidence="2">Muscle</tissue>
    </source>
</reference>
<dbReference type="Proteomes" id="UP001469553">
    <property type="component" value="Unassembled WGS sequence"/>
</dbReference>
<accession>A0ABV0ZKJ5</accession>
<name>A0ABV0ZKJ5_9TELE</name>
<sequence>SFFISGVRVVRSNYPSGHVVRAVGAHRKDEGTPAHLYPERVLYRVTRGLMSSGERTQRRGNWSNRRNPMHPVRRNAVFTPQRTQSGGLVQVSELWPDVGVEAYLRTPTHIVSSLSMS</sequence>
<feature type="non-terminal residue" evidence="2">
    <location>
        <position position="1"/>
    </location>
</feature>
<protein>
    <submittedName>
        <fullName evidence="2">Uncharacterized protein</fullName>
    </submittedName>
</protein>